<evidence type="ECO:0000256" key="1">
    <source>
        <dbReference type="SAM" id="MobiDB-lite"/>
    </source>
</evidence>
<accession>A0A5N6UJ35</accession>
<gene>
    <name evidence="2" type="ORF">BDV40DRAFT_13009</name>
</gene>
<keyword evidence="3" id="KW-1185">Reference proteome</keyword>
<evidence type="ECO:0000313" key="2">
    <source>
        <dbReference type="EMBL" id="KAE8158540.1"/>
    </source>
</evidence>
<protein>
    <submittedName>
        <fullName evidence="2">Uncharacterized protein</fullName>
    </submittedName>
</protein>
<feature type="compositionally biased region" description="Polar residues" evidence="1">
    <location>
        <begin position="1"/>
        <end position="15"/>
    </location>
</feature>
<dbReference type="AlphaFoldDB" id="A0A5N6UJ35"/>
<dbReference type="EMBL" id="ML738693">
    <property type="protein sequence ID" value="KAE8158540.1"/>
    <property type="molecule type" value="Genomic_DNA"/>
</dbReference>
<evidence type="ECO:0000313" key="3">
    <source>
        <dbReference type="Proteomes" id="UP000326950"/>
    </source>
</evidence>
<organism evidence="2 3">
    <name type="scientific">Aspergillus tamarii</name>
    <dbReference type="NCBI Taxonomy" id="41984"/>
    <lineage>
        <taxon>Eukaryota</taxon>
        <taxon>Fungi</taxon>
        <taxon>Dikarya</taxon>
        <taxon>Ascomycota</taxon>
        <taxon>Pezizomycotina</taxon>
        <taxon>Eurotiomycetes</taxon>
        <taxon>Eurotiomycetidae</taxon>
        <taxon>Eurotiales</taxon>
        <taxon>Aspergillaceae</taxon>
        <taxon>Aspergillus</taxon>
        <taxon>Aspergillus subgen. Circumdati</taxon>
    </lineage>
</organism>
<feature type="region of interest" description="Disordered" evidence="1">
    <location>
        <begin position="1"/>
        <end position="24"/>
    </location>
</feature>
<name>A0A5N6UJ35_ASPTM</name>
<proteinExistence type="predicted"/>
<sequence length="71" mass="7555">MSTSSQNSTCVNSPNYGEVPRLSNRASTPVLNLCLVSMSKKTSATPSFTTSIQANMKLSAMDRTQASPDGR</sequence>
<dbReference type="Proteomes" id="UP000326950">
    <property type="component" value="Unassembled WGS sequence"/>
</dbReference>
<reference evidence="2 3" key="1">
    <citation type="submission" date="2019-04" db="EMBL/GenBank/DDBJ databases">
        <title>Friends and foes A comparative genomics study of 23 Aspergillus species from section Flavi.</title>
        <authorList>
            <consortium name="DOE Joint Genome Institute"/>
            <person name="Kjaerbolling I."/>
            <person name="Vesth T."/>
            <person name="Frisvad J.C."/>
            <person name="Nybo J.L."/>
            <person name="Theobald S."/>
            <person name="Kildgaard S."/>
            <person name="Isbrandt T."/>
            <person name="Kuo A."/>
            <person name="Sato A."/>
            <person name="Lyhne E.K."/>
            <person name="Kogle M.E."/>
            <person name="Wiebenga A."/>
            <person name="Kun R.S."/>
            <person name="Lubbers R.J."/>
            <person name="Makela M.R."/>
            <person name="Barry K."/>
            <person name="Chovatia M."/>
            <person name="Clum A."/>
            <person name="Daum C."/>
            <person name="Haridas S."/>
            <person name="He G."/>
            <person name="LaButti K."/>
            <person name="Lipzen A."/>
            <person name="Mondo S."/>
            <person name="Riley R."/>
            <person name="Salamov A."/>
            <person name="Simmons B.A."/>
            <person name="Magnuson J.K."/>
            <person name="Henrissat B."/>
            <person name="Mortensen U.H."/>
            <person name="Larsen T.O."/>
            <person name="Devries R.P."/>
            <person name="Grigoriev I.V."/>
            <person name="Machida M."/>
            <person name="Baker S.E."/>
            <person name="Andersen M.R."/>
        </authorList>
    </citation>
    <scope>NUCLEOTIDE SEQUENCE [LARGE SCALE GENOMIC DNA]</scope>
    <source>
        <strain evidence="2 3">CBS 117626</strain>
    </source>
</reference>